<evidence type="ECO:0000256" key="8">
    <source>
        <dbReference type="ARBA" id="ARBA00023136"/>
    </source>
</evidence>
<feature type="transmembrane region" description="Helical" evidence="13">
    <location>
        <begin position="107"/>
        <end position="127"/>
    </location>
</feature>
<evidence type="ECO:0000313" key="15">
    <source>
        <dbReference type="RefSeq" id="XP_034297990.2"/>
    </source>
</evidence>
<gene>
    <name evidence="15" type="primary">LOC117679841</name>
</gene>
<evidence type="ECO:0000256" key="11">
    <source>
        <dbReference type="RuleBase" id="RU004423"/>
    </source>
</evidence>
<keyword evidence="14" id="KW-1185">Reference proteome</keyword>
<dbReference type="GO" id="GO:0016020">
    <property type="term" value="C:membrane"/>
    <property type="evidence" value="ECO:0007669"/>
    <property type="project" value="UniProtKB-SubCell"/>
</dbReference>
<evidence type="ECO:0000256" key="7">
    <source>
        <dbReference type="ARBA" id="ARBA00023040"/>
    </source>
</evidence>
<dbReference type="PANTHER" id="PTHR11394">
    <property type="entry name" value="TASTE RECEPTOR TYPE 2"/>
    <property type="match status" value="1"/>
</dbReference>
<evidence type="ECO:0000256" key="2">
    <source>
        <dbReference type="ARBA" id="ARBA00007376"/>
    </source>
</evidence>
<keyword evidence="8 12" id="KW-0472">Membrane</keyword>
<evidence type="ECO:0000256" key="5">
    <source>
        <dbReference type="ARBA" id="ARBA00022692"/>
    </source>
</evidence>
<dbReference type="CDD" id="cd13950">
    <property type="entry name" value="7tm_TAS2R"/>
    <property type="match status" value="1"/>
</dbReference>
<evidence type="ECO:0000256" key="6">
    <source>
        <dbReference type="ARBA" id="ARBA00022989"/>
    </source>
</evidence>
<evidence type="ECO:0000256" key="4">
    <source>
        <dbReference type="ARBA" id="ARBA00022606"/>
    </source>
</evidence>
<accession>A0A6P9E3V7</accession>
<keyword evidence="3 12" id="KW-0919">Taste</keyword>
<comment type="similarity">
    <text evidence="2 11">Belongs to the G-protein coupled receptor T2R family.</text>
</comment>
<name>A0A6P9E3V7_PANGU</name>
<evidence type="ECO:0000256" key="9">
    <source>
        <dbReference type="ARBA" id="ARBA00023170"/>
    </source>
</evidence>
<protein>
    <recommendedName>
        <fullName evidence="12">Taste receptor type 2</fullName>
    </recommendedName>
</protein>
<keyword evidence="4 12" id="KW-0716">Sensory transduction</keyword>
<proteinExistence type="inferred from homology"/>
<dbReference type="Pfam" id="PF05296">
    <property type="entry name" value="TAS2R"/>
    <property type="match status" value="1"/>
</dbReference>
<keyword evidence="7 12" id="KW-0297">G-protein coupled receptor</keyword>
<evidence type="ECO:0000256" key="3">
    <source>
        <dbReference type="ARBA" id="ARBA00022480"/>
    </source>
</evidence>
<dbReference type="InParanoid" id="A0A6P9E3V7"/>
<dbReference type="SUPFAM" id="SSF81321">
    <property type="entry name" value="Family A G protein-coupled receptor-like"/>
    <property type="match status" value="1"/>
</dbReference>
<dbReference type="GO" id="GO:0004930">
    <property type="term" value="F:G protein-coupled receptor activity"/>
    <property type="evidence" value="ECO:0007669"/>
    <property type="project" value="UniProtKB-KW"/>
</dbReference>
<evidence type="ECO:0000256" key="1">
    <source>
        <dbReference type="ARBA" id="ARBA00004141"/>
    </source>
</evidence>
<dbReference type="Gene3D" id="1.20.1070.10">
    <property type="entry name" value="Rhodopsin 7-helix transmembrane proteins"/>
    <property type="match status" value="1"/>
</dbReference>
<dbReference type="PANTHER" id="PTHR11394:SF47">
    <property type="entry name" value="TASTE RECEPTOR TYPE 2 MEMBER 40"/>
    <property type="match status" value="1"/>
</dbReference>
<dbReference type="InterPro" id="IPR007960">
    <property type="entry name" value="TAS2R"/>
</dbReference>
<dbReference type="KEGG" id="pgut:117679841"/>
<evidence type="ECO:0000256" key="12">
    <source>
        <dbReference type="RuleBase" id="RU004424"/>
    </source>
</evidence>
<evidence type="ECO:0000313" key="14">
    <source>
        <dbReference type="Proteomes" id="UP001652622"/>
    </source>
</evidence>
<comment type="subcellular location">
    <subcellularLocation>
        <location evidence="1 12">Membrane</location>
        <topology evidence="1 12">Multi-pass membrane protein</topology>
    </subcellularLocation>
</comment>
<dbReference type="GeneID" id="117679841"/>
<dbReference type="AlphaFoldDB" id="A0A6P9E3V7"/>
<feature type="transmembrane region" description="Helical" evidence="13">
    <location>
        <begin position="61"/>
        <end position="86"/>
    </location>
</feature>
<evidence type="ECO:0000256" key="13">
    <source>
        <dbReference type="SAM" id="Phobius"/>
    </source>
</evidence>
<keyword evidence="5 12" id="KW-0812">Transmembrane</keyword>
<feature type="transmembrane region" description="Helical" evidence="13">
    <location>
        <begin position="213"/>
        <end position="234"/>
    </location>
</feature>
<dbReference type="GO" id="GO:0033038">
    <property type="term" value="F:bitter taste receptor activity"/>
    <property type="evidence" value="ECO:0007669"/>
    <property type="project" value="InterPro"/>
</dbReference>
<keyword evidence="9 12" id="KW-0675">Receptor</keyword>
<sequence length="303" mass="34119">MGIIASGFIVVAGYSTWLKGEKIPTCEVILMCLSSSRILLQGTILHCTFSSTLYLRNVLKIQSVLLVLSSTACLWFAACLSVFYCAKIATFTHRYFILVKLRIAEMVPMFLVGSAAVSLISCLPFIWMDDNILLCNSTGSHLKNLTVENHMRNISYLKAFSIYLTWAVLPLLLFVASSTLLIASLWRHTEQMRQSTMGLKDPRTKAHVEAIKSLISFLILYVCSFVADVLLGIPSCRARHEWKRNICLLVIAVCPSVHSVLLIFFNFRLKVVLKNILLYLACLQKKRLPVSPRLTTIHLVTFI</sequence>
<dbReference type="Proteomes" id="UP001652622">
    <property type="component" value="Unplaced"/>
</dbReference>
<dbReference type="RefSeq" id="XP_034297990.2">
    <property type="nucleotide sequence ID" value="XM_034442099.2"/>
</dbReference>
<feature type="transmembrane region" description="Helical" evidence="13">
    <location>
        <begin position="246"/>
        <end position="267"/>
    </location>
</feature>
<reference evidence="15" key="1">
    <citation type="submission" date="2025-08" db="UniProtKB">
        <authorList>
            <consortium name="RefSeq"/>
        </authorList>
    </citation>
    <scope>IDENTIFICATION</scope>
    <source>
        <tissue evidence="15">Blood</tissue>
    </source>
</reference>
<keyword evidence="10 12" id="KW-0807">Transducer</keyword>
<keyword evidence="6 13" id="KW-1133">Transmembrane helix</keyword>
<evidence type="ECO:0000256" key="10">
    <source>
        <dbReference type="ARBA" id="ARBA00023224"/>
    </source>
</evidence>
<organism evidence="14 15">
    <name type="scientific">Pantherophis guttatus</name>
    <name type="common">Corn snake</name>
    <name type="synonym">Elaphe guttata</name>
    <dbReference type="NCBI Taxonomy" id="94885"/>
    <lineage>
        <taxon>Eukaryota</taxon>
        <taxon>Metazoa</taxon>
        <taxon>Chordata</taxon>
        <taxon>Craniata</taxon>
        <taxon>Vertebrata</taxon>
        <taxon>Euteleostomi</taxon>
        <taxon>Lepidosauria</taxon>
        <taxon>Squamata</taxon>
        <taxon>Bifurcata</taxon>
        <taxon>Unidentata</taxon>
        <taxon>Episquamata</taxon>
        <taxon>Toxicofera</taxon>
        <taxon>Serpentes</taxon>
        <taxon>Colubroidea</taxon>
        <taxon>Colubridae</taxon>
        <taxon>Colubrinae</taxon>
        <taxon>Pantherophis</taxon>
    </lineage>
</organism>
<feature type="transmembrane region" description="Helical" evidence="13">
    <location>
        <begin position="160"/>
        <end position="186"/>
    </location>
</feature>